<sequence length="307" mass="34875">MRLSIENFITIALYLSSTIAAPIGLGNVTSNSNSTYTDIRFRKPAPEDDIVISLPQIPSTSSDSLDGVVPVPVDVPLNKQRQTFTIPKDLLIIDPERETQYEITIPVEPKEDGSFQITLPFEPNSSTDNNNNDNDNNEKHQLSKRGIVMAVPRFLYYCHLFREFGHVPWQIAQIPDRILLHVVDKLVEAYKDEEPMMDQGEKLLKKVFKSVMGPLKEELNLYLDGMKMDTNYFIHYFLRADISRVDKLNILVCLLADLDVPDVLLPKEWPDYIKEREYDYEVIDEALDSSNGTVSNSTLPAIASALI</sequence>
<proteinExistence type="predicted"/>
<organism evidence="3 4">
    <name type="scientific">Wickerhamomyces ciferrii (strain ATCC 14091 / BCRC 22168 / CBS 111 / JCM 3599 / NBRC 0793 / NRRL Y-1031 F-60-10)</name>
    <name type="common">Yeast</name>
    <name type="synonym">Pichia ciferrii</name>
    <dbReference type="NCBI Taxonomy" id="1206466"/>
    <lineage>
        <taxon>Eukaryota</taxon>
        <taxon>Fungi</taxon>
        <taxon>Dikarya</taxon>
        <taxon>Ascomycota</taxon>
        <taxon>Saccharomycotina</taxon>
        <taxon>Saccharomycetes</taxon>
        <taxon>Phaffomycetales</taxon>
        <taxon>Wickerhamomycetaceae</taxon>
        <taxon>Wickerhamomyces</taxon>
    </lineage>
</organism>
<dbReference type="AlphaFoldDB" id="K0KIT6"/>
<dbReference type="HOGENOM" id="CLU_906751_0_0_1"/>
<dbReference type="InParanoid" id="K0KIT6"/>
<feature type="chain" id="PRO_5003834334" evidence="2">
    <location>
        <begin position="21"/>
        <end position="307"/>
    </location>
</feature>
<evidence type="ECO:0000256" key="1">
    <source>
        <dbReference type="SAM" id="MobiDB-lite"/>
    </source>
</evidence>
<accession>K0KIT6</accession>
<dbReference type="Proteomes" id="UP000009328">
    <property type="component" value="Unassembled WGS sequence"/>
</dbReference>
<feature type="region of interest" description="Disordered" evidence="1">
    <location>
        <begin position="119"/>
        <end position="141"/>
    </location>
</feature>
<keyword evidence="2" id="KW-0732">Signal</keyword>
<comment type="caution">
    <text evidence="3">The sequence shown here is derived from an EMBL/GenBank/DDBJ whole genome shotgun (WGS) entry which is preliminary data.</text>
</comment>
<name>K0KIT6_WICCF</name>
<evidence type="ECO:0000256" key="2">
    <source>
        <dbReference type="SAM" id="SignalP"/>
    </source>
</evidence>
<evidence type="ECO:0000313" key="4">
    <source>
        <dbReference type="Proteomes" id="UP000009328"/>
    </source>
</evidence>
<reference evidence="3 4" key="1">
    <citation type="journal article" date="2012" name="Eukaryot. Cell">
        <title>Draft genome sequence of Wickerhamomyces ciferrii NRRL Y-1031 F-60-10.</title>
        <authorList>
            <person name="Schneider J."/>
            <person name="Andrea H."/>
            <person name="Blom J."/>
            <person name="Jaenicke S."/>
            <person name="Ruckert C."/>
            <person name="Schorsch C."/>
            <person name="Szczepanowski R."/>
            <person name="Farwick M."/>
            <person name="Goesmann A."/>
            <person name="Puhler A."/>
            <person name="Schaffer S."/>
            <person name="Tauch A."/>
            <person name="Kohler T."/>
            <person name="Brinkrolf K."/>
        </authorList>
    </citation>
    <scope>NUCLEOTIDE SEQUENCE [LARGE SCALE GENOMIC DNA]</scope>
    <source>
        <strain evidence="4">ATCC 14091 / BCRC 22168 / CBS 111 / JCM 3599 / NBRC 0793 / NRRL Y-1031 F-60-10</strain>
    </source>
</reference>
<dbReference type="EMBL" id="CAIF01000034">
    <property type="protein sequence ID" value="CCH42077.1"/>
    <property type="molecule type" value="Genomic_DNA"/>
</dbReference>
<keyword evidence="4" id="KW-1185">Reference proteome</keyword>
<evidence type="ECO:0000313" key="3">
    <source>
        <dbReference type="EMBL" id="CCH42077.1"/>
    </source>
</evidence>
<gene>
    <name evidence="3" type="ORF">BN7_1616</name>
</gene>
<feature type="signal peptide" evidence="2">
    <location>
        <begin position="1"/>
        <end position="20"/>
    </location>
</feature>
<protein>
    <submittedName>
        <fullName evidence="3">Secreted protein</fullName>
    </submittedName>
</protein>